<dbReference type="InterPro" id="IPR042276">
    <property type="entry name" value="CapZ_alpha/beta_2"/>
</dbReference>
<dbReference type="PANTHER" id="PTHR10653:SF6">
    <property type="entry name" value="F-ACTIN-CAPPING PROTEIN SUBUNIT ALPHA-3"/>
    <property type="match status" value="1"/>
</dbReference>
<comment type="similarity">
    <text evidence="1 4">Belongs to the F-actin-capping protein alpha subunit family.</text>
</comment>
<dbReference type="Pfam" id="PF01267">
    <property type="entry name" value="F-actin_cap_A"/>
    <property type="match status" value="1"/>
</dbReference>
<reference evidence="6" key="1">
    <citation type="submission" date="2025-08" db="UniProtKB">
        <authorList>
            <consortium name="RefSeq"/>
        </authorList>
    </citation>
    <scope>IDENTIFICATION</scope>
    <source>
        <tissue evidence="6">Blood</tissue>
    </source>
</reference>
<dbReference type="KEGG" id="emc:129335803"/>
<dbReference type="GO" id="GO:0051015">
    <property type="term" value="F:actin filament binding"/>
    <property type="evidence" value="ECO:0007669"/>
    <property type="project" value="TreeGrafter"/>
</dbReference>
<dbReference type="GO" id="GO:0030036">
    <property type="term" value="P:actin cytoskeleton organization"/>
    <property type="evidence" value="ECO:0007669"/>
    <property type="project" value="TreeGrafter"/>
</dbReference>
<dbReference type="InterPro" id="IPR037282">
    <property type="entry name" value="CapZ_alpha/beta"/>
</dbReference>
<evidence type="ECO:0000256" key="4">
    <source>
        <dbReference type="RuleBase" id="RU365077"/>
    </source>
</evidence>
<comment type="function">
    <text evidence="4">F-actin-capping proteins bind in a Ca(2+)-independent manner to the fast growing ends of actin filaments (barbed end) thereby blocking the exchange of subunits at these ends. Unlike other capping proteins (such as gelsolin and severin), these proteins do not sever actin filaments.</text>
</comment>
<keyword evidence="2 4" id="KW-0117">Actin capping</keyword>
<dbReference type="GO" id="GO:0030863">
    <property type="term" value="C:cortical cytoskeleton"/>
    <property type="evidence" value="ECO:0007669"/>
    <property type="project" value="TreeGrafter"/>
</dbReference>
<evidence type="ECO:0000256" key="1">
    <source>
        <dbReference type="ARBA" id="ARBA00010479"/>
    </source>
</evidence>
<dbReference type="Gene3D" id="3.30.1140.60">
    <property type="entry name" value="F-actin capping protein, alpha subunit"/>
    <property type="match status" value="1"/>
</dbReference>
<gene>
    <name evidence="6" type="primary">CAPZA3</name>
</gene>
<name>A0AA97L9M3_EUBMA</name>
<dbReference type="GO" id="GO:0051016">
    <property type="term" value="P:barbed-end actin filament capping"/>
    <property type="evidence" value="ECO:0007669"/>
    <property type="project" value="UniProtKB-UniRule"/>
</dbReference>
<organism evidence="5 6">
    <name type="scientific">Eublepharis macularius</name>
    <name type="common">Leopard gecko</name>
    <name type="synonym">Cyrtodactylus macularius</name>
    <dbReference type="NCBI Taxonomy" id="481883"/>
    <lineage>
        <taxon>Eukaryota</taxon>
        <taxon>Metazoa</taxon>
        <taxon>Chordata</taxon>
        <taxon>Craniata</taxon>
        <taxon>Vertebrata</taxon>
        <taxon>Euteleostomi</taxon>
        <taxon>Lepidosauria</taxon>
        <taxon>Squamata</taxon>
        <taxon>Bifurcata</taxon>
        <taxon>Gekkota</taxon>
        <taxon>Eublepharidae</taxon>
        <taxon>Eublepharinae</taxon>
        <taxon>Eublepharis</taxon>
    </lineage>
</organism>
<dbReference type="RefSeq" id="XP_054844577.1">
    <property type="nucleotide sequence ID" value="XM_054988602.1"/>
</dbReference>
<dbReference type="FunFam" id="3.90.1150.210:FF:000003">
    <property type="entry name" value="F-actin-capping protein subunit alpha"/>
    <property type="match status" value="1"/>
</dbReference>
<dbReference type="PANTHER" id="PTHR10653">
    <property type="entry name" value="F-ACTIN-CAPPING PROTEIN SUBUNIT ALPHA"/>
    <property type="match status" value="1"/>
</dbReference>
<dbReference type="InterPro" id="IPR002189">
    <property type="entry name" value="CapZ_alpha"/>
</dbReference>
<keyword evidence="5" id="KW-1185">Reference proteome</keyword>
<sequence>MSICELSEEKKIRIICELLRQAPPNEFNHIFEDLRILVMDDQLMRNKAAQECAYHNKMNITAVKLQGGNSLVTRYNDLRGNRFFDPQSTFSFRFDHLSGRIDKYLLQGTIADDAELWRSTLNVALKSYVKNHFPSGTCCVFRKTLKTSPFFVVCIESHQYQRLGFFNALWTSEWTFAFTPPTTEVTGNYHLQIHCFKTANWHLTVNKTVERSVSLINRVQLAMEFTQLIEVEDNEFQKALEENLQELSVDLWRTLRRRIPVTRTVIHWDKLLNRRTTKEKAAGSIISLHRLKGLA</sequence>
<dbReference type="CTD" id="93661"/>
<keyword evidence="3 4" id="KW-0009">Actin-binding</keyword>
<dbReference type="AlphaFoldDB" id="A0AA97L9M3"/>
<evidence type="ECO:0000256" key="2">
    <source>
        <dbReference type="ARBA" id="ARBA00022467"/>
    </source>
</evidence>
<evidence type="ECO:0000256" key="3">
    <source>
        <dbReference type="ARBA" id="ARBA00023203"/>
    </source>
</evidence>
<dbReference type="GeneID" id="129335803"/>
<proteinExistence type="inferred from homology"/>
<evidence type="ECO:0000313" key="5">
    <source>
        <dbReference type="Proteomes" id="UP001190640"/>
    </source>
</evidence>
<dbReference type="Proteomes" id="UP001190640">
    <property type="component" value="Chromosome 9"/>
</dbReference>
<dbReference type="InterPro" id="IPR042489">
    <property type="entry name" value="CapZ_alpha_1"/>
</dbReference>
<dbReference type="GO" id="GO:0008290">
    <property type="term" value="C:F-actin capping protein complex"/>
    <property type="evidence" value="ECO:0007669"/>
    <property type="project" value="UniProtKB-UniRule"/>
</dbReference>
<accession>A0AA97L9M3</accession>
<evidence type="ECO:0000313" key="6">
    <source>
        <dbReference type="RefSeq" id="XP_054844577.1"/>
    </source>
</evidence>
<protein>
    <recommendedName>
        <fullName evidence="4">F-actin-capping protein subunit alpha</fullName>
    </recommendedName>
</protein>
<comment type="subunit">
    <text evidence="4">Heterodimer of an alpha and a beta subunit.</text>
</comment>
<dbReference type="Gene3D" id="3.90.1150.210">
    <property type="entry name" value="F-actin capping protein, beta subunit"/>
    <property type="match status" value="1"/>
</dbReference>
<dbReference type="PRINTS" id="PR00191">
    <property type="entry name" value="FACTINCAPA"/>
</dbReference>
<dbReference type="SUPFAM" id="SSF90096">
    <property type="entry name" value="Subunits of heterodimeric actin filament capping protein Capz"/>
    <property type="match status" value="1"/>
</dbReference>